<evidence type="ECO:0000313" key="8">
    <source>
        <dbReference type="Ensembl" id="ENSECAP00000036313.2"/>
    </source>
</evidence>
<evidence type="ECO:0000256" key="4">
    <source>
        <dbReference type="SAM" id="MobiDB-lite"/>
    </source>
</evidence>
<keyword evidence="5" id="KW-1133">Transmembrane helix</keyword>
<dbReference type="Proteomes" id="UP000002281">
    <property type="component" value="Chromosome 20"/>
</dbReference>
<dbReference type="RefSeq" id="XP_070100659.1">
    <property type="nucleotide sequence ID" value="XM_070244558.1"/>
</dbReference>
<keyword evidence="2" id="KW-1015">Disulfide bond</keyword>
<dbReference type="FunFam" id="2.60.40.10:FF:000370">
    <property type="entry name" value="CMRF35-like molecule 1"/>
    <property type="match status" value="1"/>
</dbReference>
<keyword evidence="9" id="KW-1185">Reference proteome</keyword>
<organism evidence="8 9">
    <name type="scientific">Equus caballus</name>
    <name type="common">Horse</name>
    <dbReference type="NCBI Taxonomy" id="9796"/>
    <lineage>
        <taxon>Eukaryota</taxon>
        <taxon>Metazoa</taxon>
        <taxon>Chordata</taxon>
        <taxon>Craniata</taxon>
        <taxon>Vertebrata</taxon>
        <taxon>Euteleostomi</taxon>
        <taxon>Mammalia</taxon>
        <taxon>Eutheria</taxon>
        <taxon>Laurasiatheria</taxon>
        <taxon>Perissodactyla</taxon>
        <taxon>Equidae</taxon>
        <taxon>Equus</taxon>
    </lineage>
</organism>
<feature type="compositionally biased region" description="Polar residues" evidence="4">
    <location>
        <begin position="179"/>
        <end position="188"/>
    </location>
</feature>
<dbReference type="AlphaFoldDB" id="A0A3Q2HQH2"/>
<evidence type="ECO:0000256" key="2">
    <source>
        <dbReference type="ARBA" id="ARBA00023157"/>
    </source>
</evidence>
<proteinExistence type="predicted"/>
<feature type="compositionally biased region" description="Polar residues" evidence="4">
    <location>
        <begin position="198"/>
        <end position="214"/>
    </location>
</feature>
<dbReference type="PANTHER" id="PTHR16423">
    <property type="entry name" value="TREM-LIKE TRANSCRIPT PROTEIN"/>
    <property type="match status" value="1"/>
</dbReference>
<dbReference type="SUPFAM" id="SSF48726">
    <property type="entry name" value="Immunoglobulin"/>
    <property type="match status" value="1"/>
</dbReference>
<feature type="region of interest" description="Disordered" evidence="4">
    <location>
        <begin position="144"/>
        <end position="219"/>
    </location>
</feature>
<evidence type="ECO:0000256" key="5">
    <source>
        <dbReference type="SAM" id="Phobius"/>
    </source>
</evidence>
<gene>
    <name evidence="8 10" type="primary">NCR2</name>
</gene>
<dbReference type="VGNC" id="VGNC:58738">
    <property type="gene designation" value="NCR2"/>
</dbReference>
<dbReference type="PANTHER" id="PTHR16423:SF7">
    <property type="entry name" value="NATURAL CYTOTOXICITY TRIGGERING RECEPTOR 2"/>
    <property type="match status" value="1"/>
</dbReference>
<feature type="chain" id="PRO_5040202109" evidence="6">
    <location>
        <begin position="35"/>
        <end position="329"/>
    </location>
</feature>
<keyword evidence="3" id="KW-0393">Immunoglobulin domain</keyword>
<sequence>MSSPTSTLEKGHMARRFPFPQLLLLLLLLPGSWALSKAQELHRVAGQTLSVRCQYPPRGGPYQSKGWCKEVSKFTCLRLVTSSRPRTLTQISQSSIWDDPAAGFFIVTMTGLKEQDSGHYWCRIYHTSGNSVDRSLRFYLAVSPAPKTSPEMPSPQPPPRDPSTASASMQATWAPHDLVSSQTQSCVSPTGRAGETPGASSAITAPSRQQNPTPHSSPAAPSALVPLLCGLLVAKSLVLSALFVWTSHLRTLRNRHVRHRGRSLTCPARRRPGPWALPAEPRDPRRTASLPAVLRSSSLTSELCLSREEKAKASQNLSQRPWLPSSLQC</sequence>
<dbReference type="Pfam" id="PF07686">
    <property type="entry name" value="V-set"/>
    <property type="match status" value="1"/>
</dbReference>
<evidence type="ECO:0000256" key="1">
    <source>
        <dbReference type="ARBA" id="ARBA00022729"/>
    </source>
</evidence>
<evidence type="ECO:0000313" key="9">
    <source>
        <dbReference type="Proteomes" id="UP000002281"/>
    </source>
</evidence>
<dbReference type="InterPro" id="IPR013106">
    <property type="entry name" value="Ig_V-set"/>
</dbReference>
<feature type="signal peptide" evidence="6">
    <location>
        <begin position="1"/>
        <end position="34"/>
    </location>
</feature>
<dbReference type="Bgee" id="ENSECAG00000018907">
    <property type="expression patterns" value="Expressed in leukocyte and 2 other cell types or tissues"/>
</dbReference>
<reference evidence="8" key="3">
    <citation type="submission" date="2025-09" db="UniProtKB">
        <authorList>
            <consortium name="Ensembl"/>
        </authorList>
    </citation>
    <scope>IDENTIFICATION</scope>
    <source>
        <strain evidence="8">Thoroughbred</strain>
    </source>
</reference>
<dbReference type="InterPro" id="IPR013783">
    <property type="entry name" value="Ig-like_fold"/>
</dbReference>
<protein>
    <submittedName>
        <fullName evidence="8">Natural cytotoxicity triggering receptor 2</fullName>
    </submittedName>
</protein>
<reference evidence="8" key="2">
    <citation type="submission" date="2025-08" db="UniProtKB">
        <authorList>
            <consortium name="Ensembl"/>
        </authorList>
    </citation>
    <scope>IDENTIFICATION</scope>
    <source>
        <strain evidence="8">Thoroughbred</strain>
    </source>
</reference>
<dbReference type="GO" id="GO:0038023">
    <property type="term" value="F:signaling receptor activity"/>
    <property type="evidence" value="ECO:0000318"/>
    <property type="project" value="GO_Central"/>
</dbReference>
<evidence type="ECO:0000256" key="6">
    <source>
        <dbReference type="SAM" id="SignalP"/>
    </source>
</evidence>
<feature type="domain" description="Ig-like" evidence="7">
    <location>
        <begin position="20"/>
        <end position="137"/>
    </location>
</feature>
<keyword evidence="5" id="KW-0472">Membrane</keyword>
<dbReference type="Ensembl" id="ENSECAT00000041169.3">
    <property type="protein sequence ID" value="ENSECAP00000036313.2"/>
    <property type="gene ID" value="ENSECAG00000018907.4"/>
</dbReference>
<dbReference type="GO" id="GO:0009986">
    <property type="term" value="C:cell surface"/>
    <property type="evidence" value="ECO:0000318"/>
    <property type="project" value="GO_Central"/>
</dbReference>
<name>A0A3Q2HQH2_HORSE</name>
<feature type="region of interest" description="Disordered" evidence="4">
    <location>
        <begin position="269"/>
        <end position="292"/>
    </location>
</feature>
<reference evidence="8 9" key="1">
    <citation type="journal article" date="2009" name="Science">
        <title>Genome sequence, comparative analysis, and population genetics of the domestic horse.</title>
        <authorList>
            <consortium name="Broad Institute Genome Sequencing Platform"/>
            <consortium name="Broad Institute Whole Genome Assembly Team"/>
            <person name="Wade C.M."/>
            <person name="Giulotto E."/>
            <person name="Sigurdsson S."/>
            <person name="Zoli M."/>
            <person name="Gnerre S."/>
            <person name="Imsland F."/>
            <person name="Lear T.L."/>
            <person name="Adelson D.L."/>
            <person name="Bailey E."/>
            <person name="Bellone R.R."/>
            <person name="Bloecker H."/>
            <person name="Distl O."/>
            <person name="Edgar R.C."/>
            <person name="Garber M."/>
            <person name="Leeb T."/>
            <person name="Mauceli E."/>
            <person name="MacLeod J.N."/>
            <person name="Penedo M.C.T."/>
            <person name="Raison J.M."/>
            <person name="Sharpe T."/>
            <person name="Vogel J."/>
            <person name="Andersson L."/>
            <person name="Antczak D.F."/>
            <person name="Biagi T."/>
            <person name="Binns M.M."/>
            <person name="Chowdhary B.P."/>
            <person name="Coleman S.J."/>
            <person name="Della Valle G."/>
            <person name="Fryc S."/>
            <person name="Guerin G."/>
            <person name="Hasegawa T."/>
            <person name="Hill E.W."/>
            <person name="Jurka J."/>
            <person name="Kiialainen A."/>
            <person name="Lindgren G."/>
            <person name="Liu J."/>
            <person name="Magnani E."/>
            <person name="Mickelson J.R."/>
            <person name="Murray J."/>
            <person name="Nergadze S.G."/>
            <person name="Onofrio R."/>
            <person name="Pedroni S."/>
            <person name="Piras M.F."/>
            <person name="Raudsepp T."/>
            <person name="Rocchi M."/>
            <person name="Roeed K.H."/>
            <person name="Ryder O.A."/>
            <person name="Searle S."/>
            <person name="Skow L."/>
            <person name="Swinburne J.E."/>
            <person name="Syvaenen A.C."/>
            <person name="Tozaki T."/>
            <person name="Valberg S.J."/>
            <person name="Vaudin M."/>
            <person name="White J.R."/>
            <person name="Zody M.C."/>
            <person name="Lander E.S."/>
            <person name="Lindblad-Toh K."/>
        </authorList>
    </citation>
    <scope>NUCLEOTIDE SEQUENCE [LARGE SCALE GENOMIC DNA]</scope>
    <source>
        <strain evidence="8 9">Thoroughbred</strain>
    </source>
</reference>
<dbReference type="PROSITE" id="PS50835">
    <property type="entry name" value="IG_LIKE"/>
    <property type="match status" value="1"/>
</dbReference>
<keyword evidence="5" id="KW-0812">Transmembrane</keyword>
<dbReference type="InterPro" id="IPR052314">
    <property type="entry name" value="Immune_rcpt_domain"/>
</dbReference>
<dbReference type="CDD" id="cd05716">
    <property type="entry name" value="IgV_pIgR_like"/>
    <property type="match status" value="1"/>
</dbReference>
<feature type="transmembrane region" description="Helical" evidence="5">
    <location>
        <begin position="223"/>
        <end position="245"/>
    </location>
</feature>
<dbReference type="InterPro" id="IPR007110">
    <property type="entry name" value="Ig-like_dom"/>
</dbReference>
<dbReference type="InterPro" id="IPR036179">
    <property type="entry name" value="Ig-like_dom_sf"/>
</dbReference>
<evidence type="ECO:0000313" key="10">
    <source>
        <dbReference type="VGNC" id="VGNC:58738"/>
    </source>
</evidence>
<evidence type="ECO:0000259" key="7">
    <source>
        <dbReference type="PROSITE" id="PS50835"/>
    </source>
</evidence>
<dbReference type="GeneID" id="100066291"/>
<accession>A0A3Q2HQH2</accession>
<dbReference type="Gene3D" id="2.60.40.10">
    <property type="entry name" value="Immunoglobulins"/>
    <property type="match status" value="1"/>
</dbReference>
<dbReference type="GeneTree" id="ENSGT00940000153835"/>
<evidence type="ECO:0000256" key="3">
    <source>
        <dbReference type="ARBA" id="ARBA00023319"/>
    </source>
</evidence>
<dbReference type="CTD" id="9436"/>
<keyword evidence="1 6" id="KW-0732">Signal</keyword>
<feature type="compositionally biased region" description="Pro residues" evidence="4">
    <location>
        <begin position="152"/>
        <end position="161"/>
    </location>
</feature>